<keyword evidence="3" id="KW-1185">Reference proteome</keyword>
<evidence type="ECO:0000313" key="3">
    <source>
        <dbReference type="Proteomes" id="UP001499993"/>
    </source>
</evidence>
<evidence type="ECO:0000313" key="2">
    <source>
        <dbReference type="EMBL" id="GAA4937410.1"/>
    </source>
</evidence>
<feature type="region of interest" description="Disordered" evidence="1">
    <location>
        <begin position="1"/>
        <end position="34"/>
    </location>
</feature>
<name>A0ABP9GDS8_9ACTN</name>
<reference evidence="3" key="1">
    <citation type="journal article" date="2019" name="Int. J. Syst. Evol. Microbiol.">
        <title>The Global Catalogue of Microorganisms (GCM) 10K type strain sequencing project: providing services to taxonomists for standard genome sequencing and annotation.</title>
        <authorList>
            <consortium name="The Broad Institute Genomics Platform"/>
            <consortium name="The Broad Institute Genome Sequencing Center for Infectious Disease"/>
            <person name="Wu L."/>
            <person name="Ma J."/>
        </authorList>
    </citation>
    <scope>NUCLEOTIDE SEQUENCE [LARGE SCALE GENOMIC DNA]</scope>
    <source>
        <strain evidence="3">JCM 18123</strain>
    </source>
</reference>
<sequence>MVGLGAFAAPHARGPVGEGDGQQAGRRGAVQDPCGAARQKGDLVLEAERGHAGEQVVVHVSLPCDVRLYRPDLTY</sequence>
<organism evidence="2 3">
    <name type="scientific">Streptomonospora halophila</name>
    <dbReference type="NCBI Taxonomy" id="427369"/>
    <lineage>
        <taxon>Bacteria</taxon>
        <taxon>Bacillati</taxon>
        <taxon>Actinomycetota</taxon>
        <taxon>Actinomycetes</taxon>
        <taxon>Streptosporangiales</taxon>
        <taxon>Nocardiopsidaceae</taxon>
        <taxon>Streptomonospora</taxon>
    </lineage>
</organism>
<comment type="caution">
    <text evidence="2">The sequence shown here is derived from an EMBL/GenBank/DDBJ whole genome shotgun (WGS) entry which is preliminary data.</text>
</comment>
<dbReference type="Proteomes" id="UP001499993">
    <property type="component" value="Unassembled WGS sequence"/>
</dbReference>
<proteinExistence type="predicted"/>
<gene>
    <name evidence="2" type="ORF">GCM10023224_18160</name>
</gene>
<accession>A0ABP9GDS8</accession>
<evidence type="ECO:0000256" key="1">
    <source>
        <dbReference type="SAM" id="MobiDB-lite"/>
    </source>
</evidence>
<dbReference type="EMBL" id="BAABIK010000007">
    <property type="protein sequence ID" value="GAA4937410.1"/>
    <property type="molecule type" value="Genomic_DNA"/>
</dbReference>
<protein>
    <submittedName>
        <fullName evidence="2">Uncharacterized protein</fullName>
    </submittedName>
</protein>